<name>A0A4Y2F0G2_ARAVE</name>
<accession>A0A4Y2F0G2</accession>
<sequence>MQQNSRHVYLGNTADAMFAYAIKKSPKLQNIASDAVYLWITSRSRVPVDGAAIGSDVTVSSCREQKRLMNDVGFFLTRTKDVLGHPKAF</sequence>
<dbReference type="EMBL" id="BGPR01172143">
    <property type="protein sequence ID" value="GBM34591.1"/>
    <property type="molecule type" value="Genomic_DNA"/>
</dbReference>
<dbReference type="Proteomes" id="UP000499080">
    <property type="component" value="Unassembled WGS sequence"/>
</dbReference>
<dbReference type="EMBL" id="BGPR01172169">
    <property type="protein sequence ID" value="GBM34669.1"/>
    <property type="molecule type" value="Genomic_DNA"/>
</dbReference>
<keyword evidence="3" id="KW-1185">Reference proteome</keyword>
<comment type="caution">
    <text evidence="1">The sequence shown here is derived from an EMBL/GenBank/DDBJ whole genome shotgun (WGS) entry which is preliminary data.</text>
</comment>
<evidence type="ECO:0000313" key="2">
    <source>
        <dbReference type="EMBL" id="GBM34669.1"/>
    </source>
</evidence>
<dbReference type="AlphaFoldDB" id="A0A4Y2F0G2"/>
<protein>
    <submittedName>
        <fullName evidence="1">Uncharacterized protein</fullName>
    </submittedName>
</protein>
<evidence type="ECO:0000313" key="1">
    <source>
        <dbReference type="EMBL" id="GBM34591.1"/>
    </source>
</evidence>
<organism evidence="1 3">
    <name type="scientific">Araneus ventricosus</name>
    <name type="common">Orbweaver spider</name>
    <name type="synonym">Epeira ventricosa</name>
    <dbReference type="NCBI Taxonomy" id="182803"/>
    <lineage>
        <taxon>Eukaryota</taxon>
        <taxon>Metazoa</taxon>
        <taxon>Ecdysozoa</taxon>
        <taxon>Arthropoda</taxon>
        <taxon>Chelicerata</taxon>
        <taxon>Arachnida</taxon>
        <taxon>Araneae</taxon>
        <taxon>Araneomorphae</taxon>
        <taxon>Entelegynae</taxon>
        <taxon>Araneoidea</taxon>
        <taxon>Araneidae</taxon>
        <taxon>Araneus</taxon>
    </lineage>
</organism>
<proteinExistence type="predicted"/>
<evidence type="ECO:0000313" key="3">
    <source>
        <dbReference type="Proteomes" id="UP000499080"/>
    </source>
</evidence>
<reference evidence="1 3" key="1">
    <citation type="journal article" date="2019" name="Sci. Rep.">
        <title>Orb-weaving spider Araneus ventricosus genome elucidates the spidroin gene catalogue.</title>
        <authorList>
            <person name="Kono N."/>
            <person name="Nakamura H."/>
            <person name="Ohtoshi R."/>
            <person name="Moran D.A.P."/>
            <person name="Shinohara A."/>
            <person name="Yoshida Y."/>
            <person name="Fujiwara M."/>
            <person name="Mori M."/>
            <person name="Tomita M."/>
            <person name="Arakawa K."/>
        </authorList>
    </citation>
    <scope>NUCLEOTIDE SEQUENCE [LARGE SCALE GENOMIC DNA]</scope>
</reference>
<gene>
    <name evidence="2" type="ORF">AVEN_211752_1</name>
    <name evidence="1" type="ORF">AVEN_82634_1</name>
</gene>